<feature type="compositionally biased region" description="Gly residues" evidence="5">
    <location>
        <begin position="685"/>
        <end position="695"/>
    </location>
</feature>
<dbReference type="Pfam" id="PF00010">
    <property type="entry name" value="HLH"/>
    <property type="match status" value="1"/>
</dbReference>
<feature type="domain" description="BHLH" evidence="6">
    <location>
        <begin position="744"/>
        <end position="793"/>
    </location>
</feature>
<dbReference type="AlphaFoldDB" id="A0A540L9D8"/>
<dbReference type="SMART" id="SM00353">
    <property type="entry name" value="HLH"/>
    <property type="match status" value="1"/>
</dbReference>
<feature type="region of interest" description="Disordered" evidence="5">
    <location>
        <begin position="440"/>
        <end position="473"/>
    </location>
</feature>
<dbReference type="GO" id="GO:0010017">
    <property type="term" value="P:red or far-red light signaling pathway"/>
    <property type="evidence" value="ECO:0007669"/>
    <property type="project" value="UniProtKB-ARBA"/>
</dbReference>
<dbReference type="Gene3D" id="3.20.20.100">
    <property type="entry name" value="NADP-dependent oxidoreductase domain"/>
    <property type="match status" value="1"/>
</dbReference>
<dbReference type="CDD" id="cd19093">
    <property type="entry name" value="AKR_AtPLR-like"/>
    <property type="match status" value="1"/>
</dbReference>
<dbReference type="GO" id="GO:0046983">
    <property type="term" value="F:protein dimerization activity"/>
    <property type="evidence" value="ECO:0007669"/>
    <property type="project" value="InterPro"/>
</dbReference>
<evidence type="ECO:0000256" key="4">
    <source>
        <dbReference type="ARBA" id="ARBA00023242"/>
    </source>
</evidence>
<evidence type="ECO:0000256" key="2">
    <source>
        <dbReference type="ARBA" id="ARBA00023015"/>
    </source>
</evidence>
<dbReference type="Gene3D" id="4.10.280.10">
    <property type="entry name" value="Helix-loop-helix DNA-binding domain"/>
    <property type="match status" value="1"/>
</dbReference>
<organism evidence="7 8">
    <name type="scientific">Malus baccata</name>
    <name type="common">Siberian crab apple</name>
    <name type="synonym">Pyrus baccata</name>
    <dbReference type="NCBI Taxonomy" id="106549"/>
    <lineage>
        <taxon>Eukaryota</taxon>
        <taxon>Viridiplantae</taxon>
        <taxon>Streptophyta</taxon>
        <taxon>Embryophyta</taxon>
        <taxon>Tracheophyta</taxon>
        <taxon>Spermatophyta</taxon>
        <taxon>Magnoliopsida</taxon>
        <taxon>eudicotyledons</taxon>
        <taxon>Gunneridae</taxon>
        <taxon>Pentapetalae</taxon>
        <taxon>rosids</taxon>
        <taxon>fabids</taxon>
        <taxon>Rosales</taxon>
        <taxon>Rosaceae</taxon>
        <taxon>Amygdaloideae</taxon>
        <taxon>Maleae</taxon>
        <taxon>Malus</taxon>
    </lineage>
</organism>
<dbReference type="InterPro" id="IPR018170">
    <property type="entry name" value="Aldo/ket_reductase_CS"/>
</dbReference>
<keyword evidence="3" id="KW-0804">Transcription</keyword>
<dbReference type="InterPro" id="IPR047265">
    <property type="entry name" value="PIF1-like_bHLH"/>
</dbReference>
<feature type="region of interest" description="Disordered" evidence="5">
    <location>
        <begin position="919"/>
        <end position="951"/>
    </location>
</feature>
<dbReference type="InterPro" id="IPR044273">
    <property type="entry name" value="PIF3-like"/>
</dbReference>
<dbReference type="EMBL" id="VIEB01000693">
    <property type="protein sequence ID" value="TQD83106.1"/>
    <property type="molecule type" value="Genomic_DNA"/>
</dbReference>
<name>A0A540L9D8_MALBA</name>
<keyword evidence="8" id="KW-1185">Reference proteome</keyword>
<dbReference type="InterPro" id="IPR020471">
    <property type="entry name" value="AKR"/>
</dbReference>
<dbReference type="PANTHER" id="PTHR46807:SF7">
    <property type="entry name" value="BHLH DOMAIN-CONTAINING PROTEIN"/>
    <property type="match status" value="1"/>
</dbReference>
<feature type="compositionally biased region" description="Basic and acidic residues" evidence="5">
    <location>
        <begin position="744"/>
        <end position="759"/>
    </location>
</feature>
<reference evidence="7 8" key="1">
    <citation type="journal article" date="2019" name="G3 (Bethesda)">
        <title>Sequencing of a Wild Apple (Malus baccata) Genome Unravels the Differences Between Cultivated and Wild Apple Species Regarding Disease Resistance and Cold Tolerance.</title>
        <authorList>
            <person name="Chen X."/>
        </authorList>
    </citation>
    <scope>NUCLEOTIDE SEQUENCE [LARGE SCALE GENOMIC DNA]</scope>
    <source>
        <strain evidence="8">cv. Shandingzi</strain>
        <tissue evidence="7">Leaves</tissue>
    </source>
</reference>
<evidence type="ECO:0000256" key="3">
    <source>
        <dbReference type="ARBA" id="ARBA00023163"/>
    </source>
</evidence>
<dbReference type="PROSITE" id="PS00062">
    <property type="entry name" value="ALDOKETO_REDUCTASE_2"/>
    <property type="match status" value="1"/>
</dbReference>
<comment type="caution">
    <text evidence="7">The sequence shown here is derived from an EMBL/GenBank/DDBJ whole genome shotgun (WGS) entry which is preliminary data.</text>
</comment>
<feature type="region of interest" description="Disordered" evidence="5">
    <location>
        <begin position="535"/>
        <end position="556"/>
    </location>
</feature>
<accession>A0A540L9D8</accession>
<gene>
    <name evidence="7" type="ORF">C1H46_031337</name>
</gene>
<evidence type="ECO:0000259" key="6">
    <source>
        <dbReference type="PROSITE" id="PS50888"/>
    </source>
</evidence>
<feature type="compositionally biased region" description="Low complexity" evidence="5">
    <location>
        <begin position="717"/>
        <end position="731"/>
    </location>
</feature>
<dbReference type="InterPro" id="IPR023210">
    <property type="entry name" value="NADP_OxRdtase_dom"/>
</dbReference>
<dbReference type="GO" id="GO:0016491">
    <property type="term" value="F:oxidoreductase activity"/>
    <property type="evidence" value="ECO:0007669"/>
    <property type="project" value="InterPro"/>
</dbReference>
<feature type="compositionally biased region" description="Basic residues" evidence="5">
    <location>
        <begin position="732"/>
        <end position="743"/>
    </location>
</feature>
<evidence type="ECO:0000256" key="5">
    <source>
        <dbReference type="SAM" id="MobiDB-lite"/>
    </source>
</evidence>
<dbReference type="CDD" id="cd11445">
    <property type="entry name" value="bHLH_AtPIF_like"/>
    <property type="match status" value="1"/>
</dbReference>
<comment type="subcellular location">
    <subcellularLocation>
        <location evidence="1">Nucleus</location>
    </subcellularLocation>
</comment>
<dbReference type="STRING" id="106549.A0A540L9D8"/>
<dbReference type="PANTHER" id="PTHR46807">
    <property type="entry name" value="TRANSCRIPTION FACTOR PIF3"/>
    <property type="match status" value="1"/>
</dbReference>
<keyword evidence="2" id="KW-0805">Transcription regulation</keyword>
<feature type="compositionally biased region" description="Polar residues" evidence="5">
    <location>
        <begin position="535"/>
        <end position="546"/>
    </location>
</feature>
<evidence type="ECO:0000313" key="8">
    <source>
        <dbReference type="Proteomes" id="UP000315295"/>
    </source>
</evidence>
<evidence type="ECO:0000313" key="7">
    <source>
        <dbReference type="EMBL" id="TQD83106.1"/>
    </source>
</evidence>
<dbReference type="SUPFAM" id="SSF51430">
    <property type="entry name" value="NAD(P)-linked oxidoreductase"/>
    <property type="match status" value="1"/>
</dbReference>
<dbReference type="GO" id="GO:0003700">
    <property type="term" value="F:DNA-binding transcription factor activity"/>
    <property type="evidence" value="ECO:0007669"/>
    <property type="project" value="InterPro"/>
</dbReference>
<dbReference type="Pfam" id="PF00248">
    <property type="entry name" value="Aldo_ket_red"/>
    <property type="match status" value="1"/>
</dbReference>
<evidence type="ECO:0000256" key="1">
    <source>
        <dbReference type="ARBA" id="ARBA00004123"/>
    </source>
</evidence>
<dbReference type="FunFam" id="4.10.280.10:FF:000004">
    <property type="entry name" value="Basic helix-loop-helix transcription factor"/>
    <property type="match status" value="1"/>
</dbReference>
<protein>
    <recommendedName>
        <fullName evidence="6">BHLH domain-containing protein</fullName>
    </recommendedName>
</protein>
<keyword evidence="4" id="KW-0539">Nucleus</keyword>
<dbReference type="PRINTS" id="PR00069">
    <property type="entry name" value="ALDKETRDTASE"/>
</dbReference>
<proteinExistence type="predicted"/>
<dbReference type="Proteomes" id="UP000315295">
    <property type="component" value="Unassembled WGS sequence"/>
</dbReference>
<dbReference type="PROSITE" id="PS50888">
    <property type="entry name" value="BHLH"/>
    <property type="match status" value="1"/>
</dbReference>
<dbReference type="InterPro" id="IPR036812">
    <property type="entry name" value="NAD(P)_OxRdtase_dom_sf"/>
</dbReference>
<dbReference type="InterPro" id="IPR011598">
    <property type="entry name" value="bHLH_dom"/>
</dbReference>
<dbReference type="InterPro" id="IPR036638">
    <property type="entry name" value="HLH_DNA-bd_sf"/>
</dbReference>
<feature type="region of interest" description="Disordered" evidence="5">
    <location>
        <begin position="668"/>
        <end position="759"/>
    </location>
</feature>
<dbReference type="GO" id="GO:0005634">
    <property type="term" value="C:nucleus"/>
    <property type="evidence" value="ECO:0007669"/>
    <property type="project" value="UniProtKB-SubCell"/>
</dbReference>
<dbReference type="SUPFAM" id="SSF47459">
    <property type="entry name" value="HLH, helix-loop-helix DNA-binding domain"/>
    <property type="match status" value="1"/>
</dbReference>
<sequence length="951" mass="104582">MAMHLSSACFSALSERRVPRVRAVASENVTAEDDKVKLGGSDLKVTRLGIGAWSWGDTSYWNNFQWDDRKMKAAKAAFDVSVDGGITFFDTAEVYGSRASFGAVNSETLLGRFIKERKQKDPGVEVAVATKFAALPWRLGRQSVLGALKDSLNRLELSSVELYQLHWPGIWGNKGYLDGLGDAVEQGLVKAVGVSNYSEKRLREAHTKLQKRGIPLASNQVNYSLIYRAPEENGVKSTCDELGITLIAYSPIAQGALTGKYTPENPPSGPRGQIYTPEFLTKLQPLLNRIKEIGEKYSKTNTQVVLNWLIAQDNVVPIPGAKNGEQAAEFAGALGWRLNSEEVAELRALATKIKPFPVALQAHLTTTKRGGERRRSAFDNSSLELVLNFCLLRDMNSCIPEWNFESDLPLTNQKKPIGPDHELVELLWRNGQVVLNSQTHRKPSFNPNDQSRQVQKHDQQSIRSGGLYGNSSNLIQDDDTVSLIHYPLEDSFDKEFCSHFFSELPSCDPIELDKPIKQFEGEKVVKFDASGTARLVSNSPRPNGKSSAGVEYPANPMPPPRYQYINSTDQQNQNQGGLGKIVNFSQFATPGKVSAGSSRGQLGGKESGNLAQAEVRECSVMTVGSSYVGSNQVLNDLDVSRASSNCDGTTGLSAGHFYDNVHKIMPQSETGKTDTLDPTLTSSSGGSGSSFGRGGNQSNVVNSNKRKGREAEDSECQSEAAELESASAARSKSAHRSGSTRRSRAAEVHNLSERKRRDRINEKMRALQELIPHSNKTDKASMLDEAIEYLKSLQMQLQVMWMGSGMAPMMFPGMQHYISRMGMGMGMGMGPPALPSMHNPMHLPRHPLVDQCMNMAPAANQTVMCQPPVLNPIDYHNQMQNPSFQEQYMRLMNFHHMQTMSQPMNMFRFGSQPLQQNQMMAPNGLSSGPFGGRAATNDPLSGKMSKSLKST</sequence>